<comment type="caution">
    <text evidence="1">The sequence shown here is derived from an EMBL/GenBank/DDBJ whole genome shotgun (WGS) entry which is preliminary data.</text>
</comment>
<name>A0A918A5M9_9ACTN</name>
<reference evidence="1" key="2">
    <citation type="submission" date="2020-09" db="EMBL/GenBank/DDBJ databases">
        <authorList>
            <person name="Sun Q."/>
            <person name="Zhou Y."/>
        </authorList>
    </citation>
    <scope>NUCLEOTIDE SEQUENCE</scope>
    <source>
        <strain evidence="1">CGMCC 4.7430</strain>
    </source>
</reference>
<evidence type="ECO:0000313" key="2">
    <source>
        <dbReference type="Proteomes" id="UP000660745"/>
    </source>
</evidence>
<dbReference type="EMBL" id="BMNK01000006">
    <property type="protein sequence ID" value="GGP08463.1"/>
    <property type="molecule type" value="Genomic_DNA"/>
</dbReference>
<dbReference type="Proteomes" id="UP000660745">
    <property type="component" value="Unassembled WGS sequence"/>
</dbReference>
<reference evidence="1" key="1">
    <citation type="journal article" date="2014" name="Int. J. Syst. Evol. Microbiol.">
        <title>Complete genome sequence of Corynebacterium casei LMG S-19264T (=DSM 44701T), isolated from a smear-ripened cheese.</title>
        <authorList>
            <consortium name="US DOE Joint Genome Institute (JGI-PGF)"/>
            <person name="Walter F."/>
            <person name="Albersmeier A."/>
            <person name="Kalinowski J."/>
            <person name="Ruckert C."/>
        </authorList>
    </citation>
    <scope>NUCLEOTIDE SEQUENCE</scope>
    <source>
        <strain evidence="1">CGMCC 4.7430</strain>
    </source>
</reference>
<organism evidence="1 2">
    <name type="scientific">Nonomuraea glycinis</name>
    <dbReference type="NCBI Taxonomy" id="2047744"/>
    <lineage>
        <taxon>Bacteria</taxon>
        <taxon>Bacillati</taxon>
        <taxon>Actinomycetota</taxon>
        <taxon>Actinomycetes</taxon>
        <taxon>Streptosporangiales</taxon>
        <taxon>Streptosporangiaceae</taxon>
        <taxon>Nonomuraea</taxon>
    </lineage>
</organism>
<dbReference type="AlphaFoldDB" id="A0A918A5M9"/>
<sequence length="691" mass="75192">MAAGLRITGIVLLGTTNSRGAHLATFAACAAEIKAGLTSDDGLCGARFPSSTVSVVEVAGPTIHDTSAALCDWLDQNPASELLVTCGSGAFSLSVGAVCAALETHHPVRIFHIDAPTEPYTLNQPADPDSHLKSWLLRHRFWDALSDVDPVNAPLWQILAARQAADPGLMKHLAAGQPEWSGSAGTWATVQAAVSERFGRGEAADYGLLRAWYGEQLRRFFDAEKATLAPATRREVERLIDALGTRVAEDGGLSALIRQIARSINEDLDSACVRMIRDSALTELYTAAATHRAHLKPGQLHPGPLPPTLLTVIERWENGDRANRLIADTGQTAWPVVGSGDVLALVGVGLDREGVEVEDRHTAEVILTELWKRRERFLRRGMARIRLLASPESLDRARRIARKITMTYADVDVRVVEGVQGGVDRVRDTVVDAMRAEAQPTGRTGSGSLRDVDEIVLFLNPGPPLTNYGMIAAGVAWSLTAACPLSMMELTRVGSSPQVRGGRPVLARLGADRMLAQLAVSAVKRLDLRTARRLLERGSAQLRSVLPALESLEVNLYGACPRIPRGPDEFALARQRLLLIAHVHGDQPDLAAYLAVTALRPALFPWSRWEEIREPRPAIDKLSLRANRSAHGHGLDRRWRAPRRRGGGGEIHELLLQAVRELKGPSKTDTELIMKYKSVTKALEFIFQEGG</sequence>
<keyword evidence="2" id="KW-1185">Reference proteome</keyword>
<proteinExistence type="predicted"/>
<protein>
    <submittedName>
        <fullName evidence="1">Uncharacterized protein</fullName>
    </submittedName>
</protein>
<evidence type="ECO:0000313" key="1">
    <source>
        <dbReference type="EMBL" id="GGP08463.1"/>
    </source>
</evidence>
<accession>A0A918A5M9</accession>
<gene>
    <name evidence="1" type="ORF">GCM10012278_40280</name>
</gene>